<keyword evidence="1" id="KW-1133">Transmembrane helix</keyword>
<accession>A0A8E2JNF4</accession>
<proteinExistence type="predicted"/>
<keyword evidence="1" id="KW-0812">Transmembrane</keyword>
<name>A0A8E2JNF4_9PEZI</name>
<sequence length="58" mass="6398">MTVFYLPLSLSTGIFSIAMVPSSNITWVYYILVSAMVTAVTLYVAAHPRLLGSVFRVE</sequence>
<keyword evidence="1" id="KW-0472">Membrane</keyword>
<dbReference type="Proteomes" id="UP000250140">
    <property type="component" value="Unassembled WGS sequence"/>
</dbReference>
<reference evidence="2 3" key="1">
    <citation type="journal article" date="2016" name="Nat. Commun.">
        <title>Ectomycorrhizal ecology is imprinted in the genome of the dominant symbiotic fungus Cenococcum geophilum.</title>
        <authorList>
            <consortium name="DOE Joint Genome Institute"/>
            <person name="Peter M."/>
            <person name="Kohler A."/>
            <person name="Ohm R.A."/>
            <person name="Kuo A."/>
            <person name="Krutzmann J."/>
            <person name="Morin E."/>
            <person name="Arend M."/>
            <person name="Barry K.W."/>
            <person name="Binder M."/>
            <person name="Choi C."/>
            <person name="Clum A."/>
            <person name="Copeland A."/>
            <person name="Grisel N."/>
            <person name="Haridas S."/>
            <person name="Kipfer T."/>
            <person name="LaButti K."/>
            <person name="Lindquist E."/>
            <person name="Lipzen A."/>
            <person name="Maire R."/>
            <person name="Meier B."/>
            <person name="Mihaltcheva S."/>
            <person name="Molinier V."/>
            <person name="Murat C."/>
            <person name="Poggeler S."/>
            <person name="Quandt C.A."/>
            <person name="Sperisen C."/>
            <person name="Tritt A."/>
            <person name="Tisserant E."/>
            <person name="Crous P.W."/>
            <person name="Henrissat B."/>
            <person name="Nehls U."/>
            <person name="Egli S."/>
            <person name="Spatafora J.W."/>
            <person name="Grigoriev I.V."/>
            <person name="Martin F.M."/>
        </authorList>
    </citation>
    <scope>NUCLEOTIDE SEQUENCE [LARGE SCALE GENOMIC DNA]</scope>
    <source>
        <strain evidence="2 3">CBS 207.34</strain>
    </source>
</reference>
<gene>
    <name evidence="2" type="ORF">AOQ84DRAFT_159646</name>
</gene>
<dbReference type="AlphaFoldDB" id="A0A8E2JNF4"/>
<feature type="transmembrane region" description="Helical" evidence="1">
    <location>
        <begin position="27"/>
        <end position="46"/>
    </location>
</feature>
<organism evidence="2 3">
    <name type="scientific">Glonium stellatum</name>
    <dbReference type="NCBI Taxonomy" id="574774"/>
    <lineage>
        <taxon>Eukaryota</taxon>
        <taxon>Fungi</taxon>
        <taxon>Dikarya</taxon>
        <taxon>Ascomycota</taxon>
        <taxon>Pezizomycotina</taxon>
        <taxon>Dothideomycetes</taxon>
        <taxon>Pleosporomycetidae</taxon>
        <taxon>Gloniales</taxon>
        <taxon>Gloniaceae</taxon>
        <taxon>Glonium</taxon>
    </lineage>
</organism>
<evidence type="ECO:0000256" key="1">
    <source>
        <dbReference type="SAM" id="Phobius"/>
    </source>
</evidence>
<keyword evidence="3" id="KW-1185">Reference proteome</keyword>
<evidence type="ECO:0000313" key="3">
    <source>
        <dbReference type="Proteomes" id="UP000250140"/>
    </source>
</evidence>
<evidence type="ECO:0000313" key="2">
    <source>
        <dbReference type="EMBL" id="OCL03154.1"/>
    </source>
</evidence>
<protein>
    <submittedName>
        <fullName evidence="2">Uncharacterized protein</fullName>
    </submittedName>
</protein>
<dbReference type="EMBL" id="KV750797">
    <property type="protein sequence ID" value="OCL03154.1"/>
    <property type="molecule type" value="Genomic_DNA"/>
</dbReference>